<dbReference type="Pfam" id="PF13561">
    <property type="entry name" value="adh_short_C2"/>
    <property type="match status" value="1"/>
</dbReference>
<proteinExistence type="inferred from homology"/>
<evidence type="ECO:0000256" key="1">
    <source>
        <dbReference type="ARBA" id="ARBA00006484"/>
    </source>
</evidence>
<dbReference type="PANTHER" id="PTHR43477">
    <property type="entry name" value="DIHYDROANTICAPSIN 7-DEHYDROGENASE"/>
    <property type="match status" value="1"/>
</dbReference>
<evidence type="ECO:0000256" key="2">
    <source>
        <dbReference type="ARBA" id="ARBA00023002"/>
    </source>
</evidence>
<protein>
    <submittedName>
        <fullName evidence="3">Uncharacterized protein</fullName>
    </submittedName>
</protein>
<accession>A0A7S4HBG1</accession>
<organism evidence="3">
    <name type="scientific">Guillardia theta</name>
    <name type="common">Cryptophyte</name>
    <name type="synonym">Cryptomonas phi</name>
    <dbReference type="NCBI Taxonomy" id="55529"/>
    <lineage>
        <taxon>Eukaryota</taxon>
        <taxon>Cryptophyceae</taxon>
        <taxon>Pyrenomonadales</taxon>
        <taxon>Geminigeraceae</taxon>
        <taxon>Guillardia</taxon>
    </lineage>
</organism>
<dbReference type="GO" id="GO:0016491">
    <property type="term" value="F:oxidoreductase activity"/>
    <property type="evidence" value="ECO:0007669"/>
    <property type="project" value="UniProtKB-KW"/>
</dbReference>
<evidence type="ECO:0000313" key="3">
    <source>
        <dbReference type="EMBL" id="CAE2193669.1"/>
    </source>
</evidence>
<reference evidence="3" key="1">
    <citation type="submission" date="2021-01" db="EMBL/GenBank/DDBJ databases">
        <authorList>
            <person name="Corre E."/>
            <person name="Pelletier E."/>
            <person name="Niang G."/>
            <person name="Scheremetjew M."/>
            <person name="Finn R."/>
            <person name="Kale V."/>
            <person name="Holt S."/>
            <person name="Cochrane G."/>
            <person name="Meng A."/>
            <person name="Brown T."/>
            <person name="Cohen L."/>
        </authorList>
    </citation>
    <scope>NUCLEOTIDE SEQUENCE</scope>
    <source>
        <strain evidence="3">CCMP 2712</strain>
    </source>
</reference>
<dbReference type="CDD" id="cd05233">
    <property type="entry name" value="SDR_c"/>
    <property type="match status" value="1"/>
</dbReference>
<dbReference type="InterPro" id="IPR036291">
    <property type="entry name" value="NAD(P)-bd_dom_sf"/>
</dbReference>
<gene>
    <name evidence="3" type="ORF">GTHE00462_LOCUS2980</name>
</gene>
<comment type="similarity">
    <text evidence="1">Belongs to the short-chain dehydrogenases/reductases (SDR) family.</text>
</comment>
<dbReference type="InterPro" id="IPR051122">
    <property type="entry name" value="SDR_DHRS6-like"/>
</dbReference>
<dbReference type="Gene3D" id="3.40.50.720">
    <property type="entry name" value="NAD(P)-binding Rossmann-like Domain"/>
    <property type="match status" value="1"/>
</dbReference>
<name>A0A7S4HBG1_GUITH</name>
<dbReference type="InterPro" id="IPR002347">
    <property type="entry name" value="SDR_fam"/>
</dbReference>
<dbReference type="EMBL" id="HBKN01003509">
    <property type="protein sequence ID" value="CAE2193669.1"/>
    <property type="molecule type" value="Transcribed_RNA"/>
</dbReference>
<keyword evidence="2" id="KW-0560">Oxidoreductase</keyword>
<sequence length="119" mass="12934">MKEGSSVILIGSTLSEKAVAGRCSYITSKHATVGLMRSITQDLFGSGIHTVCVCPGFTDTPMLQREMKDEEQAKKFFKQFVSLGRMISPEEVAESIFHAVNMPALNGSILHLNGGQKET</sequence>
<dbReference type="PANTHER" id="PTHR43477:SF1">
    <property type="entry name" value="DIHYDROANTICAPSIN 7-DEHYDROGENASE"/>
    <property type="match status" value="1"/>
</dbReference>
<dbReference type="PRINTS" id="PR00081">
    <property type="entry name" value="GDHRDH"/>
</dbReference>
<dbReference type="SUPFAM" id="SSF51735">
    <property type="entry name" value="NAD(P)-binding Rossmann-fold domains"/>
    <property type="match status" value="1"/>
</dbReference>
<dbReference type="AlphaFoldDB" id="A0A7S4HBG1"/>